<evidence type="ECO:0000259" key="1">
    <source>
        <dbReference type="Pfam" id="PF16740"/>
    </source>
</evidence>
<organism evidence="2">
    <name type="scientific">Ditylum brightwellii</name>
    <dbReference type="NCBI Taxonomy" id="49249"/>
    <lineage>
        <taxon>Eukaryota</taxon>
        <taxon>Sar</taxon>
        <taxon>Stramenopiles</taxon>
        <taxon>Ochrophyta</taxon>
        <taxon>Bacillariophyta</taxon>
        <taxon>Mediophyceae</taxon>
        <taxon>Lithodesmiophycidae</taxon>
        <taxon>Lithodesmiales</taxon>
        <taxon>Lithodesmiaceae</taxon>
        <taxon>Ditylum</taxon>
    </lineage>
</organism>
<evidence type="ECO:0000313" key="2">
    <source>
        <dbReference type="EMBL" id="CAD9338912.1"/>
    </source>
</evidence>
<dbReference type="Gene3D" id="6.10.250.1380">
    <property type="match status" value="1"/>
</dbReference>
<dbReference type="EMBL" id="HBGN01024246">
    <property type="protein sequence ID" value="CAD9338912.1"/>
    <property type="molecule type" value="Transcribed_RNA"/>
</dbReference>
<dbReference type="InterPro" id="IPR042091">
    <property type="entry name" value="Ska2_N"/>
</dbReference>
<name>A0A6U3S5W0_9STRA</name>
<gene>
    <name evidence="2" type="ORF">DBRI1063_LOCUS15510</name>
</gene>
<accession>A0A6U3S5W0</accession>
<proteinExistence type="predicted"/>
<dbReference type="Pfam" id="PF16740">
    <property type="entry name" value="SKA2"/>
    <property type="match status" value="1"/>
</dbReference>
<sequence length="284" mass="31745">MEDAARAWSLELTRAGTNLAHATHQLQSAFEEYSSKSVSLGGEKIPDPIELLERIAALESSIALLQVESQDISNRRVKLVEAVTESLSKNVLAISNLSERVGTKTTTGLTPEGKVKNKCWEELAAEVAEQHEYYKMSHSSLDCIDSSSRDPYATTVVREKLIPGDPLNSASLKESADLNRLEVPFTPESDFLAIPLSKRGKLKIDQVRYIVGALYEEVMSWYKCGRRGEELEFDRTEIRKFFPPSLQSMKTNTDLLRDVENVLIALDIVKHTAYGDLTLHTFPS</sequence>
<dbReference type="AlphaFoldDB" id="A0A6U3S5W0"/>
<protein>
    <recommendedName>
        <fullName evidence="1">Ska2 N-terminal domain-containing protein</fullName>
    </recommendedName>
</protein>
<reference evidence="2" key="1">
    <citation type="submission" date="2021-01" db="EMBL/GenBank/DDBJ databases">
        <authorList>
            <person name="Corre E."/>
            <person name="Pelletier E."/>
            <person name="Niang G."/>
            <person name="Scheremetjew M."/>
            <person name="Finn R."/>
            <person name="Kale V."/>
            <person name="Holt S."/>
            <person name="Cochrane G."/>
            <person name="Meng A."/>
            <person name="Brown T."/>
            <person name="Cohen L."/>
        </authorList>
    </citation>
    <scope>NUCLEOTIDE SEQUENCE</scope>
    <source>
        <strain evidence="2">Pop2</strain>
    </source>
</reference>
<feature type="domain" description="Ska2 N-terminal" evidence="1">
    <location>
        <begin position="11"/>
        <end position="106"/>
    </location>
</feature>